<sequence length="150" mass="16922">MSMEVSEHTETSLPTTSSEISSTEPPVTMASTLLFADNSVTAFKETGNESAGGTELSKILLFTFPIFILIIIIPLIIFIVKQKRWKKATKGETKDEETKSPIFEEDTPSVMEIEMEELDKWMNSKKKNGKRLSTLEEENKLHASLCEDEF</sequence>
<organism evidence="3 4">
    <name type="scientific">Xenopus laevis</name>
    <name type="common">African clawed frog</name>
    <dbReference type="NCBI Taxonomy" id="8355"/>
    <lineage>
        <taxon>Eukaryota</taxon>
        <taxon>Metazoa</taxon>
        <taxon>Chordata</taxon>
        <taxon>Craniata</taxon>
        <taxon>Vertebrata</taxon>
        <taxon>Euteleostomi</taxon>
        <taxon>Amphibia</taxon>
        <taxon>Batrachia</taxon>
        <taxon>Anura</taxon>
        <taxon>Pipoidea</taxon>
        <taxon>Pipidae</taxon>
        <taxon>Xenopodinae</taxon>
        <taxon>Xenopus</taxon>
        <taxon>Xenopus</taxon>
    </lineage>
</organism>
<evidence type="ECO:0000256" key="1">
    <source>
        <dbReference type="SAM" id="MobiDB-lite"/>
    </source>
</evidence>
<reference evidence="4" key="1">
    <citation type="submission" date="2025-08" db="UniProtKB">
        <authorList>
            <consortium name="RefSeq"/>
        </authorList>
    </citation>
    <scope>IDENTIFICATION</scope>
    <source>
        <strain evidence="4">J_2021</strain>
        <tissue evidence="4">Erythrocytes</tissue>
    </source>
</reference>
<dbReference type="InterPro" id="IPR053087">
    <property type="entry name" value="TMEM154-like"/>
</dbReference>
<dbReference type="Pfam" id="PF15102">
    <property type="entry name" value="TMEM154"/>
    <property type="match status" value="1"/>
</dbReference>
<evidence type="ECO:0000313" key="3">
    <source>
        <dbReference type="Proteomes" id="UP000186698"/>
    </source>
</evidence>
<evidence type="ECO:0000256" key="2">
    <source>
        <dbReference type="SAM" id="Phobius"/>
    </source>
</evidence>
<dbReference type="RefSeq" id="XP_018098749.1">
    <property type="nucleotide sequence ID" value="XM_018243260.2"/>
</dbReference>
<feature type="compositionally biased region" description="Low complexity" evidence="1">
    <location>
        <begin position="11"/>
        <end position="24"/>
    </location>
</feature>
<name>A0A8J0U8K8_XENLA</name>
<keyword evidence="3" id="KW-1185">Reference proteome</keyword>
<protein>
    <submittedName>
        <fullName evidence="4">Transmembrane protein 154-like isoform X1</fullName>
    </submittedName>
</protein>
<dbReference type="CTD" id="108706659"/>
<dbReference type="KEGG" id="xla:108706659"/>
<accession>A0A8J0U8K8</accession>
<gene>
    <name evidence="4" type="primary">LOC108706659</name>
</gene>
<evidence type="ECO:0000313" key="4">
    <source>
        <dbReference type="RefSeq" id="XP_018098749.1"/>
    </source>
</evidence>
<feature type="region of interest" description="Disordered" evidence="1">
    <location>
        <begin position="89"/>
        <end position="109"/>
    </location>
</feature>
<feature type="transmembrane region" description="Helical" evidence="2">
    <location>
        <begin position="59"/>
        <end position="80"/>
    </location>
</feature>
<keyword evidence="2" id="KW-0812">Transmembrane</keyword>
<dbReference type="OrthoDB" id="9451445at2759"/>
<dbReference type="PANTHER" id="PTHR36526:SF1">
    <property type="entry name" value="TRANSMEMBRANE PROTEIN 154"/>
    <property type="match status" value="1"/>
</dbReference>
<dbReference type="InterPro" id="IPR028064">
    <property type="entry name" value="TMEM154"/>
</dbReference>
<feature type="compositionally biased region" description="Basic and acidic residues" evidence="1">
    <location>
        <begin position="89"/>
        <end position="99"/>
    </location>
</feature>
<keyword evidence="2" id="KW-1133">Transmembrane helix</keyword>
<dbReference type="PANTHER" id="PTHR36526">
    <property type="entry name" value="TRANSMEMBRANE PROTEIN 154"/>
    <property type="match status" value="1"/>
</dbReference>
<feature type="region of interest" description="Disordered" evidence="1">
    <location>
        <begin position="1"/>
        <end position="24"/>
    </location>
</feature>
<proteinExistence type="predicted"/>
<dbReference type="AlphaFoldDB" id="A0A8J0U8K8"/>
<keyword evidence="2" id="KW-0472">Membrane</keyword>
<dbReference type="GeneID" id="108706659"/>
<feature type="compositionally biased region" description="Basic and acidic residues" evidence="1">
    <location>
        <begin position="1"/>
        <end position="10"/>
    </location>
</feature>
<dbReference type="Proteomes" id="UP000186698">
    <property type="component" value="Chromosome 1S"/>
</dbReference>